<name>A0A6S6TGB4_9BACT</name>
<organism evidence="1">
    <name type="scientific">uncultured Sulfurovum sp</name>
    <dbReference type="NCBI Taxonomy" id="269237"/>
    <lineage>
        <taxon>Bacteria</taxon>
        <taxon>Pseudomonadati</taxon>
        <taxon>Campylobacterota</taxon>
        <taxon>Epsilonproteobacteria</taxon>
        <taxon>Campylobacterales</taxon>
        <taxon>Sulfurovaceae</taxon>
        <taxon>Sulfurovum</taxon>
        <taxon>environmental samples</taxon>
    </lineage>
</organism>
<sequence length="72" mass="8399">MSSEENNKEESLDYHVHVTGNQMRNNFNEFLKPYNIYTEQFAMLCSLNEYGTSTSSLFPLIIFKPQKTPPHP</sequence>
<dbReference type="AlphaFoldDB" id="A0A6S6TGB4"/>
<evidence type="ECO:0008006" key="2">
    <source>
        <dbReference type="Google" id="ProtNLM"/>
    </source>
</evidence>
<proteinExistence type="predicted"/>
<gene>
    <name evidence="1" type="ORF">HELGO_WM40543</name>
</gene>
<accession>A0A6S6TGB4</accession>
<reference evidence="1" key="1">
    <citation type="submission" date="2020-01" db="EMBL/GenBank/DDBJ databases">
        <authorList>
            <person name="Meier V. D."/>
            <person name="Meier V D."/>
        </authorList>
    </citation>
    <scope>NUCLEOTIDE SEQUENCE</scope>
    <source>
        <strain evidence="1">HLG_WM_MAG_05</strain>
    </source>
</reference>
<dbReference type="EMBL" id="CACVAU010000046">
    <property type="protein sequence ID" value="CAA6815529.1"/>
    <property type="molecule type" value="Genomic_DNA"/>
</dbReference>
<evidence type="ECO:0000313" key="1">
    <source>
        <dbReference type="EMBL" id="CAA6815529.1"/>
    </source>
</evidence>
<protein>
    <recommendedName>
        <fullName evidence="2">Transcriptional regulator, MarR family</fullName>
    </recommendedName>
</protein>